<dbReference type="PANTHER" id="PTHR12151:SF25">
    <property type="entry name" value="LINALOOL DEHYDRATASE_ISOMERASE DOMAIN-CONTAINING PROTEIN"/>
    <property type="match status" value="1"/>
</dbReference>
<feature type="binding site" evidence="2">
    <location>
        <position position="52"/>
    </location>
    <ligand>
        <name>Cu cation</name>
        <dbReference type="ChEBI" id="CHEBI:23378"/>
    </ligand>
</feature>
<dbReference type="Pfam" id="PF02630">
    <property type="entry name" value="SCO1-SenC"/>
    <property type="match status" value="1"/>
</dbReference>
<dbReference type="EMBL" id="CP015625">
    <property type="protein sequence ID" value="AQT47626.1"/>
    <property type="molecule type" value="Genomic_DNA"/>
</dbReference>
<dbReference type="InterPro" id="IPR036249">
    <property type="entry name" value="Thioredoxin-like_sf"/>
</dbReference>
<reference evidence="3 4" key="1">
    <citation type="submission" date="2016-11" db="EMBL/GenBank/DDBJ databases">
        <title>Comparative genomics of Bartonella apis.</title>
        <authorList>
            <person name="Engel P."/>
        </authorList>
    </citation>
    <scope>NUCLEOTIDE SEQUENCE [LARGE SCALE GENOMIC DNA]</scope>
    <source>
        <strain evidence="3 4">BBC0122</strain>
    </source>
</reference>
<dbReference type="SUPFAM" id="SSF52833">
    <property type="entry name" value="Thioredoxin-like"/>
    <property type="match status" value="1"/>
</dbReference>
<dbReference type="PANTHER" id="PTHR12151">
    <property type="entry name" value="ELECTRON TRANSPORT PROTIN SCO1/SENC FAMILY MEMBER"/>
    <property type="match status" value="1"/>
</dbReference>
<dbReference type="GO" id="GO:0046872">
    <property type="term" value="F:metal ion binding"/>
    <property type="evidence" value="ECO:0007669"/>
    <property type="project" value="UniProtKB-KW"/>
</dbReference>
<keyword evidence="4" id="KW-1185">Reference proteome</keyword>
<evidence type="ECO:0000313" key="3">
    <source>
        <dbReference type="EMBL" id="AQT47626.1"/>
    </source>
</evidence>
<dbReference type="Gene3D" id="3.40.30.10">
    <property type="entry name" value="Glutaredoxin"/>
    <property type="match status" value="1"/>
</dbReference>
<protein>
    <submittedName>
        <fullName evidence="3">SCO1/SenC</fullName>
    </submittedName>
</protein>
<sequence length="187" mass="21215">MAFLFYWQSCSIPPWVKDFSLTDSNRKTVTAKDLGKKPSAIFFGYTMSPDICPAMLASIENRVKELAPDADKPDFRFITVDPEQDTLKFSMIICRNLPTKLPVLAVNRQKFMNWYYLSILGPQKNSVKNGDYTYSHTTKIILTKKGSQLSGRPSVIISEEKVPKISICSLYMFVVGRLKSLANNRSL</sequence>
<proteinExistence type="inferred from homology"/>
<dbReference type="CDD" id="cd02968">
    <property type="entry name" value="SCO"/>
    <property type="match status" value="1"/>
</dbReference>
<dbReference type="InterPro" id="IPR003782">
    <property type="entry name" value="SCO1/SenC"/>
</dbReference>
<keyword evidence="2" id="KW-0186">Copper</keyword>
<dbReference type="OrthoDB" id="9790194at2"/>
<dbReference type="RefSeq" id="WP_077992729.1">
    <property type="nucleotide sequence ID" value="NZ_CP015625.1"/>
</dbReference>
<name>A0A1U9MIF5_9HYPH</name>
<dbReference type="AlphaFoldDB" id="A0A1U9MIF5"/>
<comment type="similarity">
    <text evidence="1">Belongs to the SCO1/2 family.</text>
</comment>
<keyword evidence="2" id="KW-0479">Metal-binding</keyword>
<accession>A0A1U9MIF5</accession>
<feature type="binding site" evidence="2">
    <location>
        <position position="136"/>
    </location>
    <ligand>
        <name>Cu cation</name>
        <dbReference type="ChEBI" id="CHEBI:23378"/>
    </ligand>
</feature>
<evidence type="ECO:0000256" key="1">
    <source>
        <dbReference type="ARBA" id="ARBA00010996"/>
    </source>
</evidence>
<dbReference type="KEGG" id="bapi:BBC0122_015220"/>
<dbReference type="Proteomes" id="UP000189632">
    <property type="component" value="Chromosome"/>
</dbReference>
<evidence type="ECO:0000256" key="2">
    <source>
        <dbReference type="PIRSR" id="PIRSR603782-1"/>
    </source>
</evidence>
<organism evidence="3 4">
    <name type="scientific">Bartonella choladocola</name>
    <dbReference type="NCBI Taxonomy" id="2750995"/>
    <lineage>
        <taxon>Bacteria</taxon>
        <taxon>Pseudomonadati</taxon>
        <taxon>Pseudomonadota</taxon>
        <taxon>Alphaproteobacteria</taxon>
        <taxon>Hyphomicrobiales</taxon>
        <taxon>Bartonellaceae</taxon>
        <taxon>Bartonella</taxon>
    </lineage>
</organism>
<evidence type="ECO:0000313" key="4">
    <source>
        <dbReference type="Proteomes" id="UP000189632"/>
    </source>
</evidence>
<gene>
    <name evidence="3" type="ORF">BBC0122_015220</name>
</gene>